<dbReference type="CDD" id="cd17917">
    <property type="entry name" value="DEXHc_RHA-like"/>
    <property type="match status" value="1"/>
</dbReference>
<evidence type="ECO:0000256" key="7">
    <source>
        <dbReference type="ARBA" id="ARBA00047984"/>
    </source>
</evidence>
<proteinExistence type="inferred from homology"/>
<dbReference type="PANTHER" id="PTHR18934">
    <property type="entry name" value="ATP-DEPENDENT RNA HELICASE"/>
    <property type="match status" value="1"/>
</dbReference>
<evidence type="ECO:0000256" key="8">
    <source>
        <dbReference type="SAM" id="Coils"/>
    </source>
</evidence>
<dbReference type="EnsemblPlants" id="Kaladp0268s0001.1.v1.1">
    <property type="protein sequence ID" value="Kaladp0268s0001.1.v1.1"/>
    <property type="gene ID" value="Kaladp0268s0001.v1.1"/>
</dbReference>
<dbReference type="InterPro" id="IPR035979">
    <property type="entry name" value="RBD_domain_sf"/>
</dbReference>
<dbReference type="Proteomes" id="UP000594263">
    <property type="component" value="Unplaced"/>
</dbReference>
<comment type="catalytic activity">
    <reaction evidence="7">
        <text>ATP + H2O = ADP + phosphate + H(+)</text>
        <dbReference type="Rhea" id="RHEA:13065"/>
        <dbReference type="ChEBI" id="CHEBI:15377"/>
        <dbReference type="ChEBI" id="CHEBI:15378"/>
        <dbReference type="ChEBI" id="CHEBI:30616"/>
        <dbReference type="ChEBI" id="CHEBI:43474"/>
        <dbReference type="ChEBI" id="CHEBI:456216"/>
        <dbReference type="EC" id="3.6.4.13"/>
    </reaction>
</comment>
<dbReference type="SUPFAM" id="SSF54928">
    <property type="entry name" value="RNA-binding domain, RBD"/>
    <property type="match status" value="1"/>
</dbReference>
<dbReference type="Pfam" id="PF00271">
    <property type="entry name" value="Helicase_C"/>
    <property type="match status" value="1"/>
</dbReference>
<protein>
    <recommendedName>
        <fullName evidence="2">RNA helicase</fullName>
        <ecNumber evidence="2">3.6.4.13</ecNumber>
    </recommendedName>
</protein>
<keyword evidence="8" id="KW-0175">Coiled coil</keyword>
<dbReference type="InterPro" id="IPR001650">
    <property type="entry name" value="Helicase_C-like"/>
</dbReference>
<dbReference type="GO" id="GO:0003723">
    <property type="term" value="F:RNA binding"/>
    <property type="evidence" value="ECO:0007669"/>
    <property type="project" value="TreeGrafter"/>
</dbReference>
<dbReference type="FunFam" id="3.40.50.300:FF:002114">
    <property type="entry name" value="ATP-dependent RNA helicase DEAH12 chloroplastic"/>
    <property type="match status" value="1"/>
</dbReference>
<evidence type="ECO:0000313" key="12">
    <source>
        <dbReference type="EnsemblPlants" id="Kaladp0268s0001.1.v1.1"/>
    </source>
</evidence>
<dbReference type="InterPro" id="IPR011709">
    <property type="entry name" value="DEAD-box_helicase_OB_fold"/>
</dbReference>
<dbReference type="Pfam" id="PF24637">
    <property type="entry name" value="RRM_DEAH11"/>
    <property type="match status" value="1"/>
</dbReference>
<dbReference type="InterPro" id="IPR014001">
    <property type="entry name" value="Helicase_ATP-bd"/>
</dbReference>
<evidence type="ECO:0000259" key="11">
    <source>
        <dbReference type="PROSITE" id="PS51194"/>
    </source>
</evidence>
<dbReference type="PROSITE" id="PS51194">
    <property type="entry name" value="HELICASE_CTER"/>
    <property type="match status" value="1"/>
</dbReference>
<dbReference type="GO" id="GO:0005524">
    <property type="term" value="F:ATP binding"/>
    <property type="evidence" value="ECO:0007669"/>
    <property type="project" value="UniProtKB-KW"/>
</dbReference>
<keyword evidence="13" id="KW-1185">Reference proteome</keyword>
<dbReference type="PANTHER" id="PTHR18934:SF81">
    <property type="entry name" value="ATP-DEPENDENT RNA HELICASE DEAH11, CHLOROPLASTIC-RELATED"/>
    <property type="match status" value="1"/>
</dbReference>
<keyword evidence="3" id="KW-0547">Nucleotide-binding</keyword>
<dbReference type="OMA" id="IICYPSY"/>
<dbReference type="FunFam" id="1.20.120.1080:FF:000033">
    <property type="entry name" value="RBR-type E3 ubiquitin transferase"/>
    <property type="match status" value="1"/>
</dbReference>
<dbReference type="InterPro" id="IPR056246">
    <property type="entry name" value="KH_DEAH11/12_1st"/>
</dbReference>
<comment type="similarity">
    <text evidence="1">Belongs to the DEAD box helicase family. DEAH subfamily.</text>
</comment>
<evidence type="ECO:0000256" key="4">
    <source>
        <dbReference type="ARBA" id="ARBA00022801"/>
    </source>
</evidence>
<feature type="coiled-coil region" evidence="8">
    <location>
        <begin position="167"/>
        <end position="224"/>
    </location>
</feature>
<dbReference type="FunFam" id="1.10.10.2130:FF:000001">
    <property type="entry name" value="Pre-mRNA-splicing factor ATP-dependent RNA helicase"/>
    <property type="match status" value="1"/>
</dbReference>
<dbReference type="Gene3D" id="1.10.10.2130">
    <property type="entry name" value="DEAH helicase family, winged-helix domain"/>
    <property type="match status" value="1"/>
</dbReference>
<keyword evidence="6" id="KW-0067">ATP-binding</keyword>
<evidence type="ECO:0000313" key="13">
    <source>
        <dbReference type="Proteomes" id="UP000594263"/>
    </source>
</evidence>
<dbReference type="Gramene" id="Kaladp0268s0001.1.v1.1">
    <property type="protein sequence ID" value="Kaladp0268s0001.1.v1.1"/>
    <property type="gene ID" value="Kaladp0268s0001.v1.1"/>
</dbReference>
<accession>A0A7N0V7R6</accession>
<dbReference type="InterPro" id="IPR027417">
    <property type="entry name" value="P-loop_NTPase"/>
</dbReference>
<feature type="domain" description="Helicase C-terminal" evidence="11">
    <location>
        <begin position="465"/>
        <end position="643"/>
    </location>
</feature>
<dbReference type="CDD" id="cd18791">
    <property type="entry name" value="SF2_C_RHA"/>
    <property type="match status" value="1"/>
</dbReference>
<feature type="compositionally biased region" description="Basic and acidic residues" evidence="9">
    <location>
        <begin position="36"/>
        <end position="50"/>
    </location>
</feature>
<reference evidence="12" key="1">
    <citation type="submission" date="2021-01" db="UniProtKB">
        <authorList>
            <consortium name="EnsemblPlants"/>
        </authorList>
    </citation>
    <scope>IDENTIFICATION</scope>
</reference>
<dbReference type="InterPro" id="IPR011545">
    <property type="entry name" value="DEAD/DEAH_box_helicase_dom"/>
</dbReference>
<dbReference type="FunFam" id="3.40.50.300:FF:001279">
    <property type="entry name" value="ATP-dependent RNA helicase DEAH12 chloroplastic"/>
    <property type="match status" value="1"/>
</dbReference>
<keyword evidence="4" id="KW-0378">Hydrolase</keyword>
<organism evidence="12 13">
    <name type="scientific">Kalanchoe fedtschenkoi</name>
    <name type="common">Lavender scallops</name>
    <name type="synonym">South American air plant</name>
    <dbReference type="NCBI Taxonomy" id="63787"/>
    <lineage>
        <taxon>Eukaryota</taxon>
        <taxon>Viridiplantae</taxon>
        <taxon>Streptophyta</taxon>
        <taxon>Embryophyta</taxon>
        <taxon>Tracheophyta</taxon>
        <taxon>Spermatophyta</taxon>
        <taxon>Magnoliopsida</taxon>
        <taxon>eudicotyledons</taxon>
        <taxon>Gunneridae</taxon>
        <taxon>Pentapetalae</taxon>
        <taxon>Saxifragales</taxon>
        <taxon>Crassulaceae</taxon>
        <taxon>Kalanchoe</taxon>
    </lineage>
</organism>
<evidence type="ECO:0000256" key="6">
    <source>
        <dbReference type="ARBA" id="ARBA00022840"/>
    </source>
</evidence>
<evidence type="ECO:0000256" key="5">
    <source>
        <dbReference type="ARBA" id="ARBA00022806"/>
    </source>
</evidence>
<dbReference type="EC" id="3.6.4.13" evidence="2"/>
<keyword evidence="5" id="KW-0347">Helicase</keyword>
<evidence type="ECO:0000256" key="9">
    <source>
        <dbReference type="SAM" id="MobiDB-lite"/>
    </source>
</evidence>
<dbReference type="InterPro" id="IPR007502">
    <property type="entry name" value="Helicase-assoc_dom"/>
</dbReference>
<dbReference type="GO" id="GO:0003724">
    <property type="term" value="F:RNA helicase activity"/>
    <property type="evidence" value="ECO:0007669"/>
    <property type="project" value="UniProtKB-EC"/>
</dbReference>
<feature type="domain" description="Helicase ATP-binding" evidence="10">
    <location>
        <begin position="278"/>
        <end position="442"/>
    </location>
</feature>
<evidence type="ECO:0000256" key="3">
    <source>
        <dbReference type="ARBA" id="ARBA00022741"/>
    </source>
</evidence>
<dbReference type="SMART" id="SM00487">
    <property type="entry name" value="DEXDc"/>
    <property type="match status" value="1"/>
</dbReference>
<dbReference type="InterPro" id="IPR056244">
    <property type="entry name" value="RRM_DEAH11/12"/>
</dbReference>
<dbReference type="SMART" id="SM00490">
    <property type="entry name" value="HELICc"/>
    <property type="match status" value="1"/>
</dbReference>
<evidence type="ECO:0000256" key="1">
    <source>
        <dbReference type="ARBA" id="ARBA00008792"/>
    </source>
</evidence>
<dbReference type="Gene3D" id="3.40.50.300">
    <property type="entry name" value="P-loop containing nucleotide triphosphate hydrolases"/>
    <property type="match status" value="2"/>
</dbReference>
<dbReference type="Pfam" id="PF24475">
    <property type="entry name" value="RBD_DEAH11"/>
    <property type="match status" value="1"/>
</dbReference>
<evidence type="ECO:0000259" key="10">
    <source>
        <dbReference type="PROSITE" id="PS51192"/>
    </source>
</evidence>
<feature type="region of interest" description="Disordered" evidence="9">
    <location>
        <begin position="14"/>
        <end position="50"/>
    </location>
</feature>
<dbReference type="GO" id="GO:0016787">
    <property type="term" value="F:hydrolase activity"/>
    <property type="evidence" value="ECO:0007669"/>
    <property type="project" value="UniProtKB-KW"/>
</dbReference>
<dbReference type="InterPro" id="IPR042035">
    <property type="entry name" value="DEAH_win-hel_dom"/>
</dbReference>
<name>A0A7N0V7R6_KALFE</name>
<evidence type="ECO:0000256" key="2">
    <source>
        <dbReference type="ARBA" id="ARBA00012552"/>
    </source>
</evidence>
<sequence length="1349" mass="151398">MHGVIPITICRTGGGSLDNRAVKPPDQGTSTPGRMHGSDRPLGEVRSVDGRNRSAERPNFVVELRGERGVKSEEEVRAVAERYGSKADGFRWFGGGRGVAMELYFTEWRQALEGTVSMWERRFDGLHNWAPAVVSKVMLPSDAAELDEKLKAVFCERVEGLVEGEVAERWEKRMSALLDDIARVSKQLKRFNSLAVNKKLTDDMAGLKEERELVSKRLREFRAAMECVVGYLRGKTDVGKVFKFDGDLDWERIYLLIRREVKRLEGGLPIYSFRQEILRVLDDNQMMVLIGETGSGKSTQLVQFLVDSGLIANGSIVCTQPRKIAATSLAQRVSQEVSGCYKDVQITSCQTYEPSQEVNSGVVFMTDHCLLQHYMRDRNLSGITYIVVDEAHERSLNTDILLALLKDLLCRRKDMKLIIMSATADAKQLSDYLFSCAVFTVPGRHFPVDVRYLIQPSESILDPGGVSSYVSEVVRMAADLHRSEKGGTILAFLTSPVEVEWACEKFLASSAVALPLHGKLSSEEQFRVYQNYPGQRKVIFATNIAETSLTIPGVKYVIDCGMVKESKFDPGTGMNVVKVCRISQSAANQRCGRAGRTEPGRCYRLYTKSDFDQMSPHQEPEIRRVHLGIAVLRIIALGVKDIKKFDFVDAPSSESIEMAIRGLIQLGAVVEKNDILYLTEDGWRFVKLGIEPRLGKLLVGCFHYNLLREGVVLAAVMANANSIFCRVGNDENKLKADSLKVQFCHQNGDIFTVLSVYKEWESMPRESRKKWCWENSINGKSMRRCEDTVLELENCIKKELGIVVPPDWDWNPYVATVHDKHLKSVLLSSLAENVAMYSGCNLLGYEVALTGQYVQLHPSCSLLVFGHNPRWVVFGDLISTSSQYLTCVSAFDFDALSTLDPPPPFNVSRLLTRKLDMRVFDGFGATALKRFCGKFNCNMRSLLSHLRADFNDDRIRIQVNADENQILVFASSKDLKRVSDIVKDAVEQERKALLNECLEKRLYDDQGSFPSVALFGAGAEIKHLELDKRPLSADISFLNSNNILDKELLTFLERFTSGAICAVHKNAGQESDKSRLWGRVTFLTPDAAEKAVELNRVEYAGALLKVDPSHKVFGGDNKMFQFPSVRARIMWPRRQSKGVAIVKYDVADAMSIMERFYNLVIGGIQVRCELGRKDASSIAIFGLDTEISEAEVLDELRAVSDIRILDFFLVRGNAVDSPSLGFLEEAILREISPFMPKQIPRIHCCRVKVFPPEQRDVFMSAIITFDGRLHLEAAKALENIKGSVLPGCLQWQKIRCQPVFNSFVSCPASVYRVIKRQLDHLLADFNKWKGIISSASGSIFISFSCAFVY</sequence>
<dbReference type="SMART" id="SM00847">
    <property type="entry name" value="HA2"/>
    <property type="match status" value="1"/>
</dbReference>
<dbReference type="Pfam" id="PF00270">
    <property type="entry name" value="DEAD"/>
    <property type="match status" value="1"/>
</dbReference>
<dbReference type="Pfam" id="PF07717">
    <property type="entry name" value="OB_NTP_bind"/>
    <property type="match status" value="1"/>
</dbReference>
<dbReference type="Pfam" id="PF24638">
    <property type="entry name" value="KH_DEAH11_1st"/>
    <property type="match status" value="1"/>
</dbReference>
<dbReference type="SUPFAM" id="SSF52540">
    <property type="entry name" value="P-loop containing nucleoside triphosphate hydrolases"/>
    <property type="match status" value="1"/>
</dbReference>
<dbReference type="PROSITE" id="PS51192">
    <property type="entry name" value="HELICASE_ATP_BIND_1"/>
    <property type="match status" value="1"/>
</dbReference>
<dbReference type="InterPro" id="IPR056248">
    <property type="entry name" value="RBD_DEAH11/12"/>
</dbReference>